<evidence type="ECO:0000256" key="2">
    <source>
        <dbReference type="SAM" id="Coils"/>
    </source>
</evidence>
<dbReference type="PANTHER" id="PTHR30121:SF6">
    <property type="entry name" value="SLR6007 PROTEIN"/>
    <property type="match status" value="1"/>
</dbReference>
<reference evidence="5 6" key="1">
    <citation type="submission" date="2020-08" db="EMBL/GenBank/DDBJ databases">
        <title>Genomic Encyclopedia of Type Strains, Phase IV (KMG-IV): sequencing the most valuable type-strain genomes for metagenomic binning, comparative biology and taxonomic classification.</title>
        <authorList>
            <person name="Goeker M."/>
        </authorList>
    </citation>
    <scope>NUCLEOTIDE SEQUENCE [LARGE SCALE GENOMIC DNA]</scope>
    <source>
        <strain evidence="5 6">DSM 17245</strain>
    </source>
</reference>
<accession>A0A7W9SFV6</accession>
<dbReference type="GeneID" id="85014548"/>
<dbReference type="NCBIfam" id="NF045971">
    <property type="entry name" value="conju_CD1110"/>
    <property type="match status" value="1"/>
</dbReference>
<dbReference type="GO" id="GO:0005524">
    <property type="term" value="F:ATP binding"/>
    <property type="evidence" value="ECO:0007669"/>
    <property type="project" value="InterPro"/>
</dbReference>
<feature type="domain" description="TraG P-loop" evidence="4">
    <location>
        <begin position="441"/>
        <end position="736"/>
    </location>
</feature>
<dbReference type="Pfam" id="PF03135">
    <property type="entry name" value="CagE_TrbE_VirB"/>
    <property type="match status" value="1"/>
</dbReference>
<feature type="domain" description="CagE TrbE VirB component of type IV transporter system central" evidence="3">
    <location>
        <begin position="195"/>
        <end position="380"/>
    </location>
</feature>
<dbReference type="AlphaFoldDB" id="A0A7W9SFV6"/>
<dbReference type="PANTHER" id="PTHR30121">
    <property type="entry name" value="UNCHARACTERIZED PROTEIN YJGR-RELATED"/>
    <property type="match status" value="1"/>
</dbReference>
<gene>
    <name evidence="5" type="ORF">HNQ46_000993</name>
</gene>
<dbReference type="InterPro" id="IPR018145">
    <property type="entry name" value="CagE_TrbE_VirB_cntrl_dom"/>
</dbReference>
<protein>
    <submittedName>
        <fullName evidence="5">Type IV secretory pathway VirB4 component</fullName>
    </submittedName>
</protein>
<comment type="similarity">
    <text evidence="1">Belongs to the TrbE/VirB4 family.</text>
</comment>
<dbReference type="InterPro" id="IPR027417">
    <property type="entry name" value="P-loop_NTPase"/>
</dbReference>
<dbReference type="Gene3D" id="1.10.8.730">
    <property type="match status" value="1"/>
</dbReference>
<evidence type="ECO:0000256" key="1">
    <source>
        <dbReference type="ARBA" id="ARBA00006512"/>
    </source>
</evidence>
<dbReference type="InterPro" id="IPR051162">
    <property type="entry name" value="T4SS_component"/>
</dbReference>
<evidence type="ECO:0000313" key="5">
    <source>
        <dbReference type="EMBL" id="MBB6041021.1"/>
    </source>
</evidence>
<dbReference type="Proteomes" id="UP000522163">
    <property type="component" value="Unassembled WGS sequence"/>
</dbReference>
<feature type="coiled-coil region" evidence="2">
    <location>
        <begin position="124"/>
        <end position="154"/>
    </location>
</feature>
<evidence type="ECO:0000313" key="6">
    <source>
        <dbReference type="Proteomes" id="UP000522163"/>
    </source>
</evidence>
<dbReference type="Pfam" id="PF19044">
    <property type="entry name" value="P-loop_TraG"/>
    <property type="match status" value="1"/>
</dbReference>
<dbReference type="RefSeq" id="WP_183683526.1">
    <property type="nucleotide sequence ID" value="NZ_JACHHH010000004.1"/>
</dbReference>
<evidence type="ECO:0000259" key="3">
    <source>
        <dbReference type="Pfam" id="PF03135"/>
    </source>
</evidence>
<dbReference type="Gene3D" id="3.40.50.300">
    <property type="entry name" value="P-loop containing nucleotide triphosphate hydrolases"/>
    <property type="match status" value="1"/>
</dbReference>
<dbReference type="SUPFAM" id="SSF52540">
    <property type="entry name" value="P-loop containing nucleoside triphosphate hydrolases"/>
    <property type="match status" value="1"/>
</dbReference>
<dbReference type="EMBL" id="JACHHH010000004">
    <property type="protein sequence ID" value="MBB6041021.1"/>
    <property type="molecule type" value="Genomic_DNA"/>
</dbReference>
<comment type="caution">
    <text evidence="5">The sequence shown here is derived from an EMBL/GenBank/DDBJ whole genome shotgun (WGS) entry which is preliminary data.</text>
</comment>
<dbReference type="InterPro" id="IPR043964">
    <property type="entry name" value="P-loop_TraG"/>
</dbReference>
<sequence length="799" mass="91284">MNKSLKKELLHIPHFSITDSIPMRSISEDGIIEVRKGLYSKTYKMQDINFNLAKLEDKVDIYMNWREALSSFDIDNRVQITIINRILESDSMIKDVLLQEAGDGYDDFREEYNEIIRDNVHKEKNVLREKYITITEEKDSLEDAINEYNSVEENIFSPLEKMHVYLNSLDRTERLTLLRSLYNPDSDQDIEEISVNGEAISAFNLNNLYGQGLDIKTYVAPSSMEFFSNYFKIGDKFGACLSVLSYPSAIPDKFLTELSERKFDCIVSFNLKKIDKATSYKMVKNKLLNIEGDAAAMQSKTFFIPYTTKRDLDNTEEMLDDLSSRDQDLWEVQFHITVFANTLTEVKKHIDTIRDRCRSKGVGCQRASTNVEQVFNSCLPFGQDQSGRKRTLTTEAIAGFIPFSAQDLRQKLSGIYRPQYFGINKATKSLISYSRSSGDSYNMLRLGFTGSGKSMFTKFQQLSNFLLDPGADIICIDPMGEYGTLCKALGGQVIHITGSGKDRINPFDINNLYSISDNVDPIANKIDFITSMVSVMFGSHTILSSLQQTEITQAGKKIFDEWKYSQKEEDIPTMEDFYNALMEVPPTTLDMGQTYELQKTVERYTQRGTDILFSEKTNIDLKNRFVVFDLVGLGDNLKELAMLVILEYIYQRACANAKQKKITILDIDEVHLFFKSELVSQYFSKIWKVGRHILLYTCGITQNVTNLLNSESGRDMIKNTAFVQLLKQHPQDAIRFGELLNLSKTELDYCHNSQPGHGLLSIAASQEYPVTSVIPFKNIISKESPIYKLISTKIIRDEI</sequence>
<evidence type="ECO:0000259" key="4">
    <source>
        <dbReference type="Pfam" id="PF19044"/>
    </source>
</evidence>
<keyword evidence="2" id="KW-0175">Coiled coil</keyword>
<proteinExistence type="inferred from homology"/>
<name>A0A7W9SFV6_9FIRM</name>
<organism evidence="5 6">
    <name type="scientific">Oribacterium sinus</name>
    <dbReference type="NCBI Taxonomy" id="237576"/>
    <lineage>
        <taxon>Bacteria</taxon>
        <taxon>Bacillati</taxon>
        <taxon>Bacillota</taxon>
        <taxon>Clostridia</taxon>
        <taxon>Lachnospirales</taxon>
        <taxon>Lachnospiraceae</taxon>
        <taxon>Oribacterium</taxon>
    </lineage>
</organism>